<proteinExistence type="predicted"/>
<feature type="compositionally biased region" description="Basic and acidic residues" evidence="1">
    <location>
        <begin position="8"/>
        <end position="22"/>
    </location>
</feature>
<reference evidence="2 3" key="1">
    <citation type="submission" date="2015-09" db="EMBL/GenBank/DDBJ databases">
        <title>Trachymyrmex zeteki WGS genome.</title>
        <authorList>
            <person name="Nygaard S."/>
            <person name="Hu H."/>
            <person name="Boomsma J."/>
            <person name="Zhang G."/>
        </authorList>
    </citation>
    <scope>NUCLEOTIDE SEQUENCE [LARGE SCALE GENOMIC DNA]</scope>
    <source>
        <strain evidence="2">Tzet28-1</strain>
        <tissue evidence="2">Whole body</tissue>
    </source>
</reference>
<dbReference type="Proteomes" id="UP000075809">
    <property type="component" value="Unassembled WGS sequence"/>
</dbReference>
<accession>A0A151WH34</accession>
<evidence type="ECO:0000313" key="2">
    <source>
        <dbReference type="EMBL" id="KYQ47140.1"/>
    </source>
</evidence>
<evidence type="ECO:0000256" key="1">
    <source>
        <dbReference type="SAM" id="MobiDB-lite"/>
    </source>
</evidence>
<feature type="region of interest" description="Disordered" evidence="1">
    <location>
        <begin position="1"/>
        <end position="99"/>
    </location>
</feature>
<name>A0A151WH34_9HYME</name>
<feature type="non-terminal residue" evidence="2">
    <location>
        <position position="1"/>
    </location>
</feature>
<organism evidence="2 3">
    <name type="scientific">Mycetomoellerius zeteki</name>
    <dbReference type="NCBI Taxonomy" id="64791"/>
    <lineage>
        <taxon>Eukaryota</taxon>
        <taxon>Metazoa</taxon>
        <taxon>Ecdysozoa</taxon>
        <taxon>Arthropoda</taxon>
        <taxon>Hexapoda</taxon>
        <taxon>Insecta</taxon>
        <taxon>Pterygota</taxon>
        <taxon>Neoptera</taxon>
        <taxon>Endopterygota</taxon>
        <taxon>Hymenoptera</taxon>
        <taxon>Apocrita</taxon>
        <taxon>Aculeata</taxon>
        <taxon>Formicoidea</taxon>
        <taxon>Formicidae</taxon>
        <taxon>Myrmicinae</taxon>
        <taxon>Mycetomoellerius</taxon>
    </lineage>
</organism>
<keyword evidence="3" id="KW-1185">Reference proteome</keyword>
<gene>
    <name evidence="2" type="ORF">ALC60_13886</name>
</gene>
<evidence type="ECO:0000313" key="3">
    <source>
        <dbReference type="Proteomes" id="UP000075809"/>
    </source>
</evidence>
<feature type="compositionally biased region" description="Basic and acidic residues" evidence="1">
    <location>
        <begin position="41"/>
        <end position="71"/>
    </location>
</feature>
<dbReference type="EMBL" id="KQ983136">
    <property type="protein sequence ID" value="KYQ47140.1"/>
    <property type="molecule type" value="Genomic_DNA"/>
</dbReference>
<protein>
    <submittedName>
        <fullName evidence="2">Uncharacterized protein</fullName>
    </submittedName>
</protein>
<dbReference type="AlphaFoldDB" id="A0A151WH34"/>
<sequence length="137" mass="15733">WRKRKSGRERGTRRASGERERAGPGVPSRHVPSLRCPAVPIERKSERERRRKRDEYGEVGRERERERERGSVRKRAKRSRSDSLPVATDGQRQDEEPCVAKECIAPVADRGGWPGDSIRGKFFLVSLETGISWSPIR</sequence>